<name>A0ACB8F230_9SAUR</name>
<comment type="caution">
    <text evidence="1">The sequence shown here is derived from an EMBL/GenBank/DDBJ whole genome shotgun (WGS) entry which is preliminary data.</text>
</comment>
<reference evidence="1" key="1">
    <citation type="submission" date="2021-08" db="EMBL/GenBank/DDBJ databases">
        <title>The first chromosome-level gecko genome reveals the dynamic sex chromosomes of Neotropical dwarf geckos (Sphaerodactylidae: Sphaerodactylus).</title>
        <authorList>
            <person name="Pinto B.J."/>
            <person name="Keating S.E."/>
            <person name="Gamble T."/>
        </authorList>
    </citation>
    <scope>NUCLEOTIDE SEQUENCE</scope>
    <source>
        <strain evidence="1">TG3544</strain>
    </source>
</reference>
<dbReference type="EMBL" id="CM037618">
    <property type="protein sequence ID" value="KAH7999102.1"/>
    <property type="molecule type" value="Genomic_DNA"/>
</dbReference>
<proteinExistence type="predicted"/>
<keyword evidence="2" id="KW-1185">Reference proteome</keyword>
<sequence length="147" mass="17070">MHHDFLHTDWRQTVESLHESQEEFLQLCRNFVGGLCRELILMNSISKPFWTLECAFSFNSRTADLSHLENLGFGSGHRSHYQHFEISEDSVMCIWGYIGVDHTPCILHPNHNPRLLNFSSTVNVFELGNIPDLHLYSRQAEDDGRIE</sequence>
<evidence type="ECO:0000313" key="2">
    <source>
        <dbReference type="Proteomes" id="UP000827872"/>
    </source>
</evidence>
<organism evidence="1 2">
    <name type="scientific">Sphaerodactylus townsendi</name>
    <dbReference type="NCBI Taxonomy" id="933632"/>
    <lineage>
        <taxon>Eukaryota</taxon>
        <taxon>Metazoa</taxon>
        <taxon>Chordata</taxon>
        <taxon>Craniata</taxon>
        <taxon>Vertebrata</taxon>
        <taxon>Euteleostomi</taxon>
        <taxon>Lepidosauria</taxon>
        <taxon>Squamata</taxon>
        <taxon>Bifurcata</taxon>
        <taxon>Gekkota</taxon>
        <taxon>Sphaerodactylidae</taxon>
        <taxon>Sphaerodactylus</taxon>
    </lineage>
</organism>
<accession>A0ACB8F230</accession>
<protein>
    <submittedName>
        <fullName evidence="1">Uncharacterized protein</fullName>
    </submittedName>
</protein>
<evidence type="ECO:0000313" key="1">
    <source>
        <dbReference type="EMBL" id="KAH7999102.1"/>
    </source>
</evidence>
<gene>
    <name evidence="1" type="ORF">K3G42_005175</name>
</gene>
<dbReference type="Proteomes" id="UP000827872">
    <property type="component" value="Linkage Group LG05"/>
</dbReference>